<evidence type="ECO:0000313" key="2">
    <source>
        <dbReference type="Proteomes" id="UP000030708"/>
    </source>
</evidence>
<dbReference type="Proteomes" id="UP000030708">
    <property type="component" value="Unassembled WGS sequence"/>
</dbReference>
<protein>
    <submittedName>
        <fullName evidence="1">Uncharacterized protein</fullName>
    </submittedName>
</protein>
<organism evidence="1 2">
    <name type="scientific">Plasmodium falciparum Tanzania</name>
    <name type="common">2000708</name>
    <dbReference type="NCBI Taxonomy" id="1036725"/>
    <lineage>
        <taxon>Eukaryota</taxon>
        <taxon>Sar</taxon>
        <taxon>Alveolata</taxon>
        <taxon>Apicomplexa</taxon>
        <taxon>Aconoidasida</taxon>
        <taxon>Haemosporida</taxon>
        <taxon>Plasmodiidae</taxon>
        <taxon>Plasmodium</taxon>
        <taxon>Plasmodium (Laverania)</taxon>
    </lineage>
</organism>
<dbReference type="EMBL" id="KI926402">
    <property type="protein sequence ID" value="ETW36647.1"/>
    <property type="molecule type" value="Genomic_DNA"/>
</dbReference>
<evidence type="ECO:0000313" key="1">
    <source>
        <dbReference type="EMBL" id="ETW36647.1"/>
    </source>
</evidence>
<reference evidence="1 2" key="2">
    <citation type="submission" date="2013-02" db="EMBL/GenBank/DDBJ databases">
        <title>The Genome Sequence of Plasmodium falciparum Tanzania (2000708).</title>
        <authorList>
            <consortium name="The Broad Institute Genome Sequencing Platform"/>
            <consortium name="The Broad Institute Genome Sequencing Center for Infectious Disease"/>
            <person name="Neafsey D."/>
            <person name="Cheeseman I."/>
            <person name="Volkman S."/>
            <person name="Adams J."/>
            <person name="Walker B."/>
            <person name="Young S.K."/>
            <person name="Zeng Q."/>
            <person name="Gargeya S."/>
            <person name="Fitzgerald M."/>
            <person name="Haas B."/>
            <person name="Abouelleil A."/>
            <person name="Alvarado L."/>
            <person name="Arachchi H.M."/>
            <person name="Berlin A.M."/>
            <person name="Chapman S.B."/>
            <person name="Dewar J."/>
            <person name="Goldberg J."/>
            <person name="Griggs A."/>
            <person name="Gujja S."/>
            <person name="Hansen M."/>
            <person name="Howarth C."/>
            <person name="Imamovic A."/>
            <person name="Larimer J."/>
            <person name="McCowan C."/>
            <person name="Murphy C."/>
            <person name="Neiman D."/>
            <person name="Pearson M."/>
            <person name="Priest M."/>
            <person name="Roberts A."/>
            <person name="Saif S."/>
            <person name="Shea T."/>
            <person name="Sisk P."/>
            <person name="Sykes S."/>
            <person name="Wortman J."/>
            <person name="Nusbaum C."/>
            <person name="Birren B."/>
        </authorList>
    </citation>
    <scope>NUCLEOTIDE SEQUENCE [LARGE SCALE GENOMIC DNA]</scope>
    <source>
        <strain evidence="2">Tanzania (2000708)</strain>
    </source>
</reference>
<sequence length="65" mass="7679">MIYDKMCITCNKQYKESDIIEIGVEDVALLEEKQKSIIKKRKLEKKKKDSFLQAKKEMKNNDAVK</sequence>
<gene>
    <name evidence="1" type="ORF">PFTANZ_02605</name>
</gene>
<dbReference type="AlphaFoldDB" id="A0A024W7G8"/>
<proteinExistence type="predicted"/>
<name>A0A024W7G8_PLAFA</name>
<reference evidence="1 2" key="1">
    <citation type="submission" date="2013-02" db="EMBL/GenBank/DDBJ databases">
        <title>The Genome Annotation of Plasmodium falciparum Tanzania (2000708).</title>
        <authorList>
            <consortium name="The Broad Institute Genome Sequencing Platform"/>
            <consortium name="The Broad Institute Genome Sequencing Center for Infectious Disease"/>
            <person name="Neafsey D."/>
            <person name="Hoffman S."/>
            <person name="Volkman S."/>
            <person name="Rosenthal P."/>
            <person name="Walker B."/>
            <person name="Young S.K."/>
            <person name="Zeng Q."/>
            <person name="Gargeya S."/>
            <person name="Fitzgerald M."/>
            <person name="Haas B."/>
            <person name="Abouelleil A."/>
            <person name="Allen A.W."/>
            <person name="Alvarado L."/>
            <person name="Arachchi H.M."/>
            <person name="Berlin A.M."/>
            <person name="Chapman S.B."/>
            <person name="Gainer-Dewar J."/>
            <person name="Goldberg J."/>
            <person name="Griggs A."/>
            <person name="Gujja S."/>
            <person name="Hansen M."/>
            <person name="Howarth C."/>
            <person name="Imamovic A."/>
            <person name="Ireland A."/>
            <person name="Larimer J."/>
            <person name="McCowan C."/>
            <person name="Murphy C."/>
            <person name="Pearson M."/>
            <person name="Poon T.W."/>
            <person name="Priest M."/>
            <person name="Roberts A."/>
            <person name="Saif S."/>
            <person name="Shea T."/>
            <person name="Sisk P."/>
            <person name="Sykes S."/>
            <person name="Wortman J."/>
            <person name="Nusbaum C."/>
            <person name="Birren B."/>
        </authorList>
    </citation>
    <scope>NUCLEOTIDE SEQUENCE [LARGE SCALE GENOMIC DNA]</scope>
    <source>
        <strain evidence="2">Tanzania (2000708)</strain>
    </source>
</reference>
<accession>A0A024W7G8</accession>